<keyword evidence="2" id="KW-1185">Reference proteome</keyword>
<dbReference type="AlphaFoldDB" id="A0A1I8F7I6"/>
<keyword evidence="1" id="KW-0472">Membrane</keyword>
<keyword evidence="1" id="KW-0812">Transmembrane</keyword>
<proteinExistence type="predicted"/>
<feature type="transmembrane region" description="Helical" evidence="1">
    <location>
        <begin position="203"/>
        <end position="224"/>
    </location>
</feature>
<accession>A0A1I8F7I6</accession>
<organism evidence="2 3">
    <name type="scientific">Macrostomum lignano</name>
    <dbReference type="NCBI Taxonomy" id="282301"/>
    <lineage>
        <taxon>Eukaryota</taxon>
        <taxon>Metazoa</taxon>
        <taxon>Spiralia</taxon>
        <taxon>Lophotrochozoa</taxon>
        <taxon>Platyhelminthes</taxon>
        <taxon>Rhabditophora</taxon>
        <taxon>Macrostomorpha</taxon>
        <taxon>Macrostomida</taxon>
        <taxon>Macrostomidae</taxon>
        <taxon>Macrostomum</taxon>
    </lineage>
</organism>
<keyword evidence="1" id="KW-1133">Transmembrane helix</keyword>
<feature type="transmembrane region" description="Helical" evidence="1">
    <location>
        <begin position="404"/>
        <end position="426"/>
    </location>
</feature>
<evidence type="ECO:0000313" key="3">
    <source>
        <dbReference type="WBParaSite" id="maker-unitig_22201-snap-gene-0.2-mRNA-1"/>
    </source>
</evidence>
<dbReference type="Proteomes" id="UP000095280">
    <property type="component" value="Unplaced"/>
</dbReference>
<dbReference type="WBParaSite" id="maker-unitig_22201-snap-gene-0.2-mRNA-1">
    <property type="protein sequence ID" value="maker-unitig_22201-snap-gene-0.2-mRNA-1"/>
    <property type="gene ID" value="maker-unitig_22201-snap-gene-0.2"/>
</dbReference>
<reference evidence="3" key="1">
    <citation type="submission" date="2016-11" db="UniProtKB">
        <authorList>
            <consortium name="WormBaseParasite"/>
        </authorList>
    </citation>
    <scope>IDENTIFICATION</scope>
</reference>
<sequence length="699" mass="77386">SADEGLQIGLSCRLNLNTELEPSPRHLARLSRILLSFAFFSSMALASSSCTWPARYQPPESQILRYPCASARVQGLLQPRCGQHSCSKTRPGLGPFLTAQRKIFQTSPCWPMLAPAELSFTPSMWRLQRTTERFHFIVDLIQFGLANVSATLMLAYEICQLVLMYNQTAREMSSMIAAASNFGFCITFCMAVCGTGSLVKICLLIYGLSIIVYFWMCLQIRFLFVMEEPKTHFAAWQLKSFETRREQAMSTPDTLLYEANIICSLLAAPLLHTASRLDQTGTQSTSPLIRRFPPQASLCPRFPTQHSSQVFVCTARAKEGCDQVAAGISCHYGMLSKAMTSHASLKALYLSLIFYRACWLGGVKVVATAHAATRSRMMRSFVELCLIGQRWAHMTRWRRQNASSCSGAAVALTWCTLLFCLDNLPLDPSALKVQFANYLILDLRFMIFLNATLLGLIFRRLSRSVLYWILALCPCCCTPTRSCDTLRYKLMTPIYKSHAAWLRRNCSKKIRLRPVINVGQRIVDHEVLHLADSDAFYYPTIVGLTWCLAALASCLRSAGPISKSIGNFAAALPAASAAPAARNPCLWRRLSKKCATAATAAAADASASTGGTGHNVHRRAAGAEKYTREETELVLSSLAEAGLRQRLIDGSRRTSAFSPDPVGDMLTGDTLRYKLMTPIYKSARAWAAPDCSKKIAPAR</sequence>
<protein>
    <submittedName>
        <fullName evidence="3">SSD domain-containing protein</fullName>
    </submittedName>
</protein>
<evidence type="ECO:0000256" key="1">
    <source>
        <dbReference type="SAM" id="Phobius"/>
    </source>
</evidence>
<evidence type="ECO:0000313" key="2">
    <source>
        <dbReference type="Proteomes" id="UP000095280"/>
    </source>
</evidence>
<feature type="transmembrane region" description="Helical" evidence="1">
    <location>
        <begin position="176"/>
        <end position="197"/>
    </location>
</feature>
<name>A0A1I8F7I6_9PLAT</name>
<feature type="transmembrane region" description="Helical" evidence="1">
    <location>
        <begin position="438"/>
        <end position="458"/>
    </location>
</feature>
<feature type="transmembrane region" description="Helical" evidence="1">
    <location>
        <begin position="134"/>
        <end position="156"/>
    </location>
</feature>